<organism evidence="2 3">
    <name type="scientific">Methylocella tundrae</name>
    <dbReference type="NCBI Taxonomy" id="227605"/>
    <lineage>
        <taxon>Bacteria</taxon>
        <taxon>Pseudomonadati</taxon>
        <taxon>Pseudomonadota</taxon>
        <taxon>Alphaproteobacteria</taxon>
        <taxon>Hyphomicrobiales</taxon>
        <taxon>Beijerinckiaceae</taxon>
        <taxon>Methylocella</taxon>
    </lineage>
</organism>
<evidence type="ECO:0000313" key="3">
    <source>
        <dbReference type="Proteomes" id="UP000294360"/>
    </source>
</evidence>
<protein>
    <recommendedName>
        <fullName evidence="4">Flagellar FliJ protein</fullName>
    </recommendedName>
</protein>
<dbReference type="EMBL" id="LR536450">
    <property type="protein sequence ID" value="VFU06952.1"/>
    <property type="molecule type" value="Genomic_DNA"/>
</dbReference>
<dbReference type="KEGG" id="mtun:MTUNDRAET4_0059"/>
<accession>A0A4U8YZX2</accession>
<evidence type="ECO:0000256" key="1">
    <source>
        <dbReference type="SAM" id="Coils"/>
    </source>
</evidence>
<dbReference type="AlphaFoldDB" id="A0A4U8YZX2"/>
<reference evidence="2 3" key="1">
    <citation type="submission" date="2019-03" db="EMBL/GenBank/DDBJ databases">
        <authorList>
            <person name="Kox A.R. M."/>
        </authorList>
    </citation>
    <scope>NUCLEOTIDE SEQUENCE [LARGE SCALE GENOMIC DNA]</scope>
    <source>
        <strain evidence="2">MTUNDRAET4 annotated genome</strain>
    </source>
</reference>
<keyword evidence="1" id="KW-0175">Coiled coil</keyword>
<evidence type="ECO:0008006" key="4">
    <source>
        <dbReference type="Google" id="ProtNLM"/>
    </source>
</evidence>
<sequence>MNKRLVKARRILEAQTEIDRLAGWTLIELQRQLETIEEHRHRLIAFIETEPAFYGLSADAVMRRLEALQKSDAALRAEIRAQTEKRLAERARMRGAEAIASALEADQRRQEEQIRLMEVIEASVSEVASASSKLIGSS</sequence>
<dbReference type="RefSeq" id="WP_134485989.1">
    <property type="nucleotide sequence ID" value="NZ_CP139089.1"/>
</dbReference>
<dbReference type="Proteomes" id="UP000294360">
    <property type="component" value="Chromosome"/>
</dbReference>
<feature type="coiled-coil region" evidence="1">
    <location>
        <begin position="65"/>
        <end position="113"/>
    </location>
</feature>
<gene>
    <name evidence="2" type="ORF">MTUNDRAET4_0059</name>
</gene>
<proteinExistence type="predicted"/>
<evidence type="ECO:0000313" key="2">
    <source>
        <dbReference type="EMBL" id="VFU06952.1"/>
    </source>
</evidence>
<name>A0A4U8YZX2_METTU</name>
<dbReference type="OrthoDB" id="8452177at2"/>